<organism evidence="1 2">
    <name type="scientific">Callorhinchus milii</name>
    <name type="common">Ghost shark</name>
    <dbReference type="NCBI Taxonomy" id="7868"/>
    <lineage>
        <taxon>Eukaryota</taxon>
        <taxon>Metazoa</taxon>
        <taxon>Chordata</taxon>
        <taxon>Craniata</taxon>
        <taxon>Vertebrata</taxon>
        <taxon>Chondrichthyes</taxon>
        <taxon>Holocephali</taxon>
        <taxon>Chimaeriformes</taxon>
        <taxon>Callorhinchidae</taxon>
        <taxon>Callorhinchus</taxon>
    </lineage>
</organism>
<reference evidence="2" key="1">
    <citation type="journal article" date="2006" name="Science">
        <title>Ancient noncoding elements conserved in the human genome.</title>
        <authorList>
            <person name="Venkatesh B."/>
            <person name="Kirkness E.F."/>
            <person name="Loh Y.H."/>
            <person name="Halpern A.L."/>
            <person name="Lee A.P."/>
            <person name="Johnson J."/>
            <person name="Dandona N."/>
            <person name="Viswanathan L.D."/>
            <person name="Tay A."/>
            <person name="Venter J.C."/>
            <person name="Strausberg R.L."/>
            <person name="Brenner S."/>
        </authorList>
    </citation>
    <scope>NUCLEOTIDE SEQUENCE [LARGE SCALE GENOMIC DNA]</scope>
</reference>
<accession>A0A4W3H294</accession>
<name>A0A4W3H294_CALMI</name>
<reference evidence="1" key="5">
    <citation type="submission" date="2025-09" db="UniProtKB">
        <authorList>
            <consortium name="Ensembl"/>
        </authorList>
    </citation>
    <scope>IDENTIFICATION</scope>
</reference>
<reference evidence="2" key="2">
    <citation type="journal article" date="2007" name="PLoS Biol.">
        <title>Survey sequencing and comparative analysis of the elephant shark (Callorhinchus milii) genome.</title>
        <authorList>
            <person name="Venkatesh B."/>
            <person name="Kirkness E.F."/>
            <person name="Loh Y.H."/>
            <person name="Halpern A.L."/>
            <person name="Lee A.P."/>
            <person name="Johnson J."/>
            <person name="Dandona N."/>
            <person name="Viswanathan L.D."/>
            <person name="Tay A."/>
            <person name="Venter J.C."/>
            <person name="Strausberg R.L."/>
            <person name="Brenner S."/>
        </authorList>
    </citation>
    <scope>NUCLEOTIDE SEQUENCE [LARGE SCALE GENOMIC DNA]</scope>
</reference>
<proteinExistence type="predicted"/>
<evidence type="ECO:0000313" key="2">
    <source>
        <dbReference type="Proteomes" id="UP000314986"/>
    </source>
</evidence>
<evidence type="ECO:0000313" key="1">
    <source>
        <dbReference type="Ensembl" id="ENSCMIP00000009460.1"/>
    </source>
</evidence>
<keyword evidence="2" id="KW-1185">Reference proteome</keyword>
<dbReference type="AlphaFoldDB" id="A0A4W3H294"/>
<dbReference type="Proteomes" id="UP000314986">
    <property type="component" value="Unassembled WGS sequence"/>
</dbReference>
<protein>
    <submittedName>
        <fullName evidence="1">Uncharacterized protein</fullName>
    </submittedName>
</protein>
<dbReference type="InParanoid" id="A0A4W3H294"/>
<reference evidence="2" key="3">
    <citation type="journal article" date="2014" name="Nature">
        <title>Elephant shark genome provides unique insights into gnathostome evolution.</title>
        <authorList>
            <consortium name="International Elephant Shark Genome Sequencing Consortium"/>
            <person name="Venkatesh B."/>
            <person name="Lee A.P."/>
            <person name="Ravi V."/>
            <person name="Maurya A.K."/>
            <person name="Lian M.M."/>
            <person name="Swann J.B."/>
            <person name="Ohta Y."/>
            <person name="Flajnik M.F."/>
            <person name="Sutoh Y."/>
            <person name="Kasahara M."/>
            <person name="Hoon S."/>
            <person name="Gangu V."/>
            <person name="Roy S.W."/>
            <person name="Irimia M."/>
            <person name="Korzh V."/>
            <person name="Kondrychyn I."/>
            <person name="Lim Z.W."/>
            <person name="Tay B.H."/>
            <person name="Tohari S."/>
            <person name="Kong K.W."/>
            <person name="Ho S."/>
            <person name="Lorente-Galdos B."/>
            <person name="Quilez J."/>
            <person name="Marques-Bonet T."/>
            <person name="Raney B.J."/>
            <person name="Ingham P.W."/>
            <person name="Tay A."/>
            <person name="Hillier L.W."/>
            <person name="Minx P."/>
            <person name="Boehm T."/>
            <person name="Wilson R.K."/>
            <person name="Brenner S."/>
            <person name="Warren W.C."/>
        </authorList>
    </citation>
    <scope>NUCLEOTIDE SEQUENCE [LARGE SCALE GENOMIC DNA]</scope>
</reference>
<dbReference type="Ensembl" id="ENSCMIT00000009718.1">
    <property type="protein sequence ID" value="ENSCMIP00000009460.1"/>
    <property type="gene ID" value="ENSCMIG00000005017.1"/>
</dbReference>
<reference evidence="1" key="4">
    <citation type="submission" date="2025-08" db="UniProtKB">
        <authorList>
            <consortium name="Ensembl"/>
        </authorList>
    </citation>
    <scope>IDENTIFICATION</scope>
</reference>
<sequence>RILNTPQVPICVLSSKGHPTHWSFGLRPGFKHSSQNVLELVNPGLLKVKHFPHCTTRERISPLRSGTEHNGSLVAWLYNCPQCATQDTTVPAYSGTDYESMTGIEPRGALLTRNE</sequence>